<proteinExistence type="predicted"/>
<dbReference type="EnsemblPlants" id="OBART12G14400.1">
    <property type="protein sequence ID" value="OBART12G14400.1"/>
    <property type="gene ID" value="OBART12G14400"/>
</dbReference>
<evidence type="ECO:0000313" key="2">
    <source>
        <dbReference type="EnsemblPlants" id="OBART12G14400.1"/>
    </source>
</evidence>
<dbReference type="AlphaFoldDB" id="A0A0D3HV94"/>
<organism evidence="2">
    <name type="scientific">Oryza barthii</name>
    <dbReference type="NCBI Taxonomy" id="65489"/>
    <lineage>
        <taxon>Eukaryota</taxon>
        <taxon>Viridiplantae</taxon>
        <taxon>Streptophyta</taxon>
        <taxon>Embryophyta</taxon>
        <taxon>Tracheophyta</taxon>
        <taxon>Spermatophyta</taxon>
        <taxon>Magnoliopsida</taxon>
        <taxon>Liliopsida</taxon>
        <taxon>Poales</taxon>
        <taxon>Poaceae</taxon>
        <taxon>BOP clade</taxon>
        <taxon>Oryzoideae</taxon>
        <taxon>Oryzeae</taxon>
        <taxon>Oryzinae</taxon>
        <taxon>Oryza</taxon>
    </lineage>
</organism>
<feature type="compositionally biased region" description="Low complexity" evidence="1">
    <location>
        <begin position="1"/>
        <end position="27"/>
    </location>
</feature>
<reference evidence="2" key="2">
    <citation type="submission" date="2015-03" db="UniProtKB">
        <authorList>
            <consortium name="EnsemblPlants"/>
        </authorList>
    </citation>
    <scope>IDENTIFICATION</scope>
</reference>
<accession>A0A0D3HV94</accession>
<keyword evidence="3" id="KW-1185">Reference proteome</keyword>
<dbReference type="Proteomes" id="UP000026960">
    <property type="component" value="Chromosome 12"/>
</dbReference>
<protein>
    <submittedName>
        <fullName evidence="2">Uncharacterized protein</fullName>
    </submittedName>
</protein>
<feature type="region of interest" description="Disordered" evidence="1">
    <location>
        <begin position="1"/>
        <end position="38"/>
    </location>
</feature>
<sequence>MASHRPMMSSSPATSRMTMTTTTSSRALPHNNGSRGCVPPHRPRLAHHCRLSRCLAPPAADPFQHCCRSFCQRPSPRLPRAITACRVPKRRPPPTLSPTMQSLIGVDSATSVSSWAVALAHVIRSWIELQRDLSTCSPRFPDNFQS</sequence>
<name>A0A0D3HV94_9ORYZ</name>
<reference evidence="2" key="1">
    <citation type="journal article" date="2009" name="Rice">
        <title>De Novo Next Generation Sequencing of Plant Genomes.</title>
        <authorList>
            <person name="Rounsley S."/>
            <person name="Marri P.R."/>
            <person name="Yu Y."/>
            <person name="He R."/>
            <person name="Sisneros N."/>
            <person name="Goicoechea J.L."/>
            <person name="Lee S.J."/>
            <person name="Angelova A."/>
            <person name="Kudrna D."/>
            <person name="Luo M."/>
            <person name="Affourtit J."/>
            <person name="Desany B."/>
            <person name="Knight J."/>
            <person name="Niazi F."/>
            <person name="Egholm M."/>
            <person name="Wing R.A."/>
        </authorList>
    </citation>
    <scope>NUCLEOTIDE SEQUENCE [LARGE SCALE GENOMIC DNA]</scope>
    <source>
        <strain evidence="2">cv. IRGC 105608</strain>
    </source>
</reference>
<evidence type="ECO:0000313" key="3">
    <source>
        <dbReference type="Proteomes" id="UP000026960"/>
    </source>
</evidence>
<dbReference type="HOGENOM" id="CLU_1780259_0_0_1"/>
<dbReference type="Gramene" id="OBART12G14400.1">
    <property type="protein sequence ID" value="OBART12G14400.1"/>
    <property type="gene ID" value="OBART12G14400"/>
</dbReference>
<dbReference type="PaxDb" id="65489-OBART12G14400.1"/>
<evidence type="ECO:0000256" key="1">
    <source>
        <dbReference type="SAM" id="MobiDB-lite"/>
    </source>
</evidence>